<dbReference type="PANTHER" id="PTHR10357">
    <property type="entry name" value="ALPHA-AMYLASE FAMILY MEMBER"/>
    <property type="match status" value="1"/>
</dbReference>
<dbReference type="RefSeq" id="WP_093051964.1">
    <property type="nucleotide sequence ID" value="NZ_FOGT01000008.1"/>
</dbReference>
<dbReference type="GO" id="GO:0009313">
    <property type="term" value="P:oligosaccharide catabolic process"/>
    <property type="evidence" value="ECO:0007669"/>
    <property type="project" value="TreeGrafter"/>
</dbReference>
<proteinExistence type="predicted"/>
<dbReference type="SUPFAM" id="SSF51445">
    <property type="entry name" value="(Trans)glycosidases"/>
    <property type="match status" value="1"/>
</dbReference>
<dbReference type="Gene3D" id="3.20.20.80">
    <property type="entry name" value="Glycosidases"/>
    <property type="match status" value="1"/>
</dbReference>
<dbReference type="OrthoDB" id="9805159at2"/>
<dbReference type="InterPro" id="IPR006047">
    <property type="entry name" value="GH13_cat_dom"/>
</dbReference>
<reference evidence="3" key="1">
    <citation type="submission" date="2016-10" db="EMBL/GenBank/DDBJ databases">
        <authorList>
            <person name="Varghese N."/>
            <person name="Submissions S."/>
        </authorList>
    </citation>
    <scope>NUCLEOTIDE SEQUENCE [LARGE SCALE GENOMIC DNA]</scope>
    <source>
        <strain evidence="3">S9</strain>
    </source>
</reference>
<dbReference type="AlphaFoldDB" id="A0A1H9UQK5"/>
<organism evidence="2 3">
    <name type="scientific">Salipaludibacillus aurantiacus</name>
    <dbReference type="NCBI Taxonomy" id="1601833"/>
    <lineage>
        <taxon>Bacteria</taxon>
        <taxon>Bacillati</taxon>
        <taxon>Bacillota</taxon>
        <taxon>Bacilli</taxon>
        <taxon>Bacillales</taxon>
        <taxon>Bacillaceae</taxon>
    </lineage>
</organism>
<dbReference type="GO" id="GO:0004556">
    <property type="term" value="F:alpha-amylase activity"/>
    <property type="evidence" value="ECO:0007669"/>
    <property type="project" value="TreeGrafter"/>
</dbReference>
<feature type="domain" description="Glycosyl hydrolase family 13 catalytic" evidence="1">
    <location>
        <begin position="288"/>
        <end position="652"/>
    </location>
</feature>
<evidence type="ECO:0000313" key="3">
    <source>
        <dbReference type="Proteomes" id="UP000198571"/>
    </source>
</evidence>
<dbReference type="STRING" id="1601833.SAMN05518684_108106"/>
<dbReference type="EMBL" id="FOGT01000008">
    <property type="protein sequence ID" value="SES11676.1"/>
    <property type="molecule type" value="Genomic_DNA"/>
</dbReference>
<gene>
    <name evidence="2" type="ORF">SAMN05518684_108106</name>
</gene>
<name>A0A1H9UQK5_9BACI</name>
<keyword evidence="3" id="KW-1185">Reference proteome</keyword>
<accession>A0A1H9UQK5</accession>
<evidence type="ECO:0000259" key="1">
    <source>
        <dbReference type="SMART" id="SM00642"/>
    </source>
</evidence>
<dbReference type="Pfam" id="PF00128">
    <property type="entry name" value="Alpha-amylase"/>
    <property type="match status" value="1"/>
</dbReference>
<dbReference type="SMART" id="SM00642">
    <property type="entry name" value="Aamy"/>
    <property type="match status" value="1"/>
</dbReference>
<dbReference type="Proteomes" id="UP000198571">
    <property type="component" value="Unassembled WGS sequence"/>
</dbReference>
<dbReference type="InterPro" id="IPR017853">
    <property type="entry name" value="GH"/>
</dbReference>
<dbReference type="PANTHER" id="PTHR10357:SF179">
    <property type="entry name" value="NEUTRAL AND BASIC AMINO ACID TRANSPORT PROTEIN RBAT"/>
    <property type="match status" value="1"/>
</dbReference>
<evidence type="ECO:0000313" key="2">
    <source>
        <dbReference type="EMBL" id="SES11676.1"/>
    </source>
</evidence>
<protein>
    <submittedName>
        <fullName evidence="2">Alpha amylase, catalytic domain</fullName>
    </submittedName>
</protein>
<sequence length="758" mass="87320">MRQATITEKEKDLYFETGKLLITVDKQSGLLKSIEVKNRSKIDHISADGFIDIVLNGQEKRPLPRRMPYYVETELICRELKLDGYESCGTVAHPALKLYCSQGKWEVIWKLKADDELETVEIGFDLVNRTGQEQTVRKAVFHQTIQTPASDPGQTDVFLPGVQGSLPYYGLNDHAGKMWNFGEYSIGAAGLINRESDDVWLGWGLSFEERADQHVINHGTHIDFVQDFQFAGYVPDGGSLSFKGVYYMHADYEKLASERMQTWFKRHGVTPPDDRPDWLDTLVIFETHIGSAVFKDNYSYTPYEEVSELTADLDRISAMGFNAIQIMPKQPYPCYAVHDYFDLSISYGNKDELMTLVKEAHRLGIKVILDVLLHGVMDQQIIEKAEFEARTSGDTHRPELNQTVIDFAPYWKAGSPPVHDLVQKHPDWFVKDETGAITGIYTNAFDAANDEWQDYFLSALTFMIKELDIDGFRYDAPHWNSIPNWDRQIPYKAGQSAVGPISFFEKARTELRKLKEDLLFYTEPSTPLYRKNMDLNYNYDEHWIIQALMYDSSTITIGREKPSDKITAEEMSEWFDVRQRWLPENYRTAHHVDSHDSFWWYPPGKKWRREQFGIEETVLLTYLYLFIEGPFMMYVGGEHGIENELTKGIELKKTHPPFISGTCDFKGGTSSNPNIFLPVRKTRDHVTACIANCSSETQTVTISWKDSGLIEKQYPDGFHLKDLITGSLISDNLFNLTALDEKEWHLDPFQVIWLDFQL</sequence>